<evidence type="ECO:0000256" key="2">
    <source>
        <dbReference type="ARBA" id="ARBA00022840"/>
    </source>
</evidence>
<dbReference type="GO" id="GO:0005524">
    <property type="term" value="F:ATP binding"/>
    <property type="evidence" value="ECO:0007669"/>
    <property type="project" value="UniProtKB-KW"/>
</dbReference>
<feature type="region of interest" description="Disordered" evidence="5">
    <location>
        <begin position="431"/>
        <end position="457"/>
    </location>
</feature>
<dbReference type="SUPFAM" id="SSF48452">
    <property type="entry name" value="TPR-like"/>
    <property type="match status" value="1"/>
</dbReference>
<dbReference type="InterPro" id="IPR011990">
    <property type="entry name" value="TPR-like_helical_dom_sf"/>
</dbReference>
<feature type="coiled-coil region" evidence="4">
    <location>
        <begin position="460"/>
        <end position="497"/>
    </location>
</feature>
<feature type="repeat" description="TPR" evidence="3">
    <location>
        <begin position="653"/>
        <end position="686"/>
    </location>
</feature>
<gene>
    <name evidence="6" type="ORF">DBRI1063_LOCUS3525</name>
</gene>
<dbReference type="SUPFAM" id="SSF53067">
    <property type="entry name" value="Actin-like ATPase domain"/>
    <property type="match status" value="2"/>
</dbReference>
<feature type="region of interest" description="Disordered" evidence="5">
    <location>
        <begin position="564"/>
        <end position="597"/>
    </location>
</feature>
<organism evidence="6">
    <name type="scientific">Ditylum brightwellii</name>
    <dbReference type="NCBI Taxonomy" id="49249"/>
    <lineage>
        <taxon>Eukaryota</taxon>
        <taxon>Sar</taxon>
        <taxon>Stramenopiles</taxon>
        <taxon>Ochrophyta</taxon>
        <taxon>Bacillariophyta</taxon>
        <taxon>Mediophyceae</taxon>
        <taxon>Lithodesmiophycidae</taxon>
        <taxon>Lithodesmiales</taxon>
        <taxon>Lithodesmiaceae</taxon>
        <taxon>Ditylum</taxon>
    </lineage>
</organism>
<dbReference type="PANTHER" id="PTHR45639:SF28">
    <property type="entry name" value="HEAT SHOCK PROTEIN-LIKE PROTEIN"/>
    <property type="match status" value="1"/>
</dbReference>
<sequence>MADTTTNDTTVITVGVDLGTEAIKTVCGSILDYELVRNLHGGHTTPCSISFKNKVRLIGEEATEPKNADVNTILHIARLVLKGNDDNDKSDLEAFYRFNTEKEKDELVVKVDYNGDTKTFTMSALLTMLLGKIHKCVNATIARKLGDNNDTTTTSVQTKYVFALPSTSESVTNAVLDAAYAAGLVGEEGEEVQVVSMAESSAAVYEKKFGKDYDNSDTKGKVVLVVDMGHSQTVVSILQLGGNADNAEDEAKEEKAAPSPATVTVLSSTQSNTLGAGNIDIQLWNYFTANNPSLKSSNMKPNSRKGQKLLDGCRKLKHLLSMLPNGSVIVEGLTEDDRDVTLTATREILQSLCKNESEKLSALIAKAMEDAPLPPSDDGNVIDAVEILGGGCRVPFIKQTVLDSIGKTSDEMTLSHSLDDTSIALGAAMIGDSASPQNKNGDKEDGEEAKANNTERRQQLLKAEREMSLLDDEMSKLSEARNKIESHILELRSAKHDAKYGSFLPTDGSLDSHLDAVDDWIFTDECDNATLQEMESKLNDVINKSNELCKDYYAAIKKDTEEMERQMVEEEERAKAEKAANGEDEDEEDHDNRRLPKKRRMEIVMKNKNEANELFSDKNYRHAAARYVKALSHCAKFYDLAPEDEEEIKGVKLSLNLNLALAYFKLEKFDNALRSCNDALAIDENSTKALFRRATIYYEKKKWDDAKKDLEKAGKTAPDDKAIQKLQARLEQQIKRQKAKEKKMAQKMFG</sequence>
<evidence type="ECO:0000256" key="1">
    <source>
        <dbReference type="ARBA" id="ARBA00022741"/>
    </source>
</evidence>
<evidence type="ECO:0000256" key="5">
    <source>
        <dbReference type="SAM" id="MobiDB-lite"/>
    </source>
</evidence>
<dbReference type="Gene3D" id="3.30.30.30">
    <property type="match status" value="1"/>
</dbReference>
<dbReference type="GO" id="GO:0005634">
    <property type="term" value="C:nucleus"/>
    <property type="evidence" value="ECO:0007669"/>
    <property type="project" value="TreeGrafter"/>
</dbReference>
<dbReference type="InterPro" id="IPR029048">
    <property type="entry name" value="HSP70_C_sf"/>
</dbReference>
<name>A0A7S1YR75_9STRA</name>
<reference evidence="6" key="1">
    <citation type="submission" date="2021-01" db="EMBL/GenBank/DDBJ databases">
        <authorList>
            <person name="Corre E."/>
            <person name="Pelletier E."/>
            <person name="Niang G."/>
            <person name="Scheremetjew M."/>
            <person name="Finn R."/>
            <person name="Kale V."/>
            <person name="Holt S."/>
            <person name="Cochrane G."/>
            <person name="Meng A."/>
            <person name="Brown T."/>
            <person name="Cohen L."/>
        </authorList>
    </citation>
    <scope>NUCLEOTIDE SEQUENCE</scope>
    <source>
        <strain evidence="6">Pop2</strain>
    </source>
</reference>
<dbReference type="PANTHER" id="PTHR45639">
    <property type="entry name" value="HSC70CB, ISOFORM G-RELATED"/>
    <property type="match status" value="1"/>
</dbReference>
<dbReference type="AlphaFoldDB" id="A0A7S1YR75"/>
<dbReference type="InterPro" id="IPR019734">
    <property type="entry name" value="TPR_rpt"/>
</dbReference>
<feature type="repeat" description="TPR" evidence="3">
    <location>
        <begin position="687"/>
        <end position="720"/>
    </location>
</feature>
<keyword evidence="2" id="KW-0067">ATP-binding</keyword>
<feature type="compositionally biased region" description="Basic and acidic residues" evidence="5">
    <location>
        <begin position="440"/>
        <end position="457"/>
    </location>
</feature>
<dbReference type="Pfam" id="PF14559">
    <property type="entry name" value="TPR_19"/>
    <property type="match status" value="1"/>
</dbReference>
<keyword evidence="1" id="KW-0547">Nucleotide-binding</keyword>
<dbReference type="GO" id="GO:0005829">
    <property type="term" value="C:cytosol"/>
    <property type="evidence" value="ECO:0007669"/>
    <property type="project" value="TreeGrafter"/>
</dbReference>
<accession>A0A7S1YR75</accession>
<evidence type="ECO:0000313" key="6">
    <source>
        <dbReference type="EMBL" id="CAD9317117.1"/>
    </source>
</evidence>
<proteinExistence type="predicted"/>
<keyword evidence="3" id="KW-0802">TPR repeat</keyword>
<evidence type="ECO:0000256" key="3">
    <source>
        <dbReference type="PROSITE-ProRule" id="PRU00339"/>
    </source>
</evidence>
<feature type="compositionally biased region" description="Basic and acidic residues" evidence="5">
    <location>
        <begin position="564"/>
        <end position="581"/>
    </location>
</feature>
<dbReference type="Pfam" id="PF00012">
    <property type="entry name" value="HSP70"/>
    <property type="match status" value="1"/>
</dbReference>
<dbReference type="EMBL" id="HBGN01005441">
    <property type="protein sequence ID" value="CAD9317117.1"/>
    <property type="molecule type" value="Transcribed_RNA"/>
</dbReference>
<dbReference type="InterPro" id="IPR013126">
    <property type="entry name" value="Hsp_70_fam"/>
</dbReference>
<keyword evidence="4" id="KW-0175">Coiled coil</keyword>
<evidence type="ECO:0000256" key="4">
    <source>
        <dbReference type="SAM" id="Coils"/>
    </source>
</evidence>
<dbReference type="Gene3D" id="3.30.420.40">
    <property type="match status" value="2"/>
</dbReference>
<dbReference type="SUPFAM" id="SSF100934">
    <property type="entry name" value="Heat shock protein 70kD (HSP70), C-terminal subdomain"/>
    <property type="match status" value="1"/>
</dbReference>
<dbReference type="InterPro" id="IPR043129">
    <property type="entry name" value="ATPase_NBD"/>
</dbReference>
<dbReference type="Gene3D" id="3.90.640.10">
    <property type="entry name" value="Actin, Chain A, domain 4"/>
    <property type="match status" value="1"/>
</dbReference>
<dbReference type="Gene3D" id="1.25.40.10">
    <property type="entry name" value="Tetratricopeptide repeat domain"/>
    <property type="match status" value="1"/>
</dbReference>
<protein>
    <submittedName>
        <fullName evidence="6">Uncharacterized protein</fullName>
    </submittedName>
</protein>
<dbReference type="GO" id="GO:0140662">
    <property type="term" value="F:ATP-dependent protein folding chaperone"/>
    <property type="evidence" value="ECO:0007669"/>
    <property type="project" value="InterPro"/>
</dbReference>
<dbReference type="SMART" id="SM00028">
    <property type="entry name" value="TPR"/>
    <property type="match status" value="3"/>
</dbReference>
<dbReference type="PROSITE" id="PS50005">
    <property type="entry name" value="TPR"/>
    <property type="match status" value="2"/>
</dbReference>
<dbReference type="Gene3D" id="1.20.1270.10">
    <property type="match status" value="1"/>
</dbReference>